<evidence type="ECO:0000256" key="4">
    <source>
        <dbReference type="ARBA" id="ARBA00022729"/>
    </source>
</evidence>
<proteinExistence type="inferred from homology"/>
<dbReference type="InterPro" id="IPR005768">
    <property type="entry name" value="Lys_Arg_Orn-bd"/>
</dbReference>
<protein>
    <submittedName>
        <fullName evidence="10">ABC transporter substrate-binding protein</fullName>
    </submittedName>
</protein>
<feature type="signal peptide" evidence="8">
    <location>
        <begin position="1"/>
        <end position="19"/>
    </location>
</feature>
<dbReference type="NCBIfam" id="TIGR01096">
    <property type="entry name" value="3A0103s03R"/>
    <property type="match status" value="1"/>
</dbReference>
<dbReference type="PANTHER" id="PTHR35936">
    <property type="entry name" value="MEMBRANE-BOUND LYTIC MUREIN TRANSGLYCOSYLASE F"/>
    <property type="match status" value="1"/>
</dbReference>
<dbReference type="EMBL" id="LDWR01000016">
    <property type="protein sequence ID" value="KML59747.1"/>
    <property type="molecule type" value="Genomic_DNA"/>
</dbReference>
<dbReference type="PATRIC" id="fig|292.27.peg.1590"/>
<comment type="caution">
    <text evidence="10">The sequence shown here is derived from an EMBL/GenBank/DDBJ whole genome shotgun (WGS) entry which is preliminary data.</text>
</comment>
<dbReference type="Pfam" id="PF00497">
    <property type="entry name" value="SBP_bac_3"/>
    <property type="match status" value="1"/>
</dbReference>
<evidence type="ECO:0000256" key="3">
    <source>
        <dbReference type="ARBA" id="ARBA00022448"/>
    </source>
</evidence>
<dbReference type="AlphaFoldDB" id="A0A0J5XA03"/>
<dbReference type="SMART" id="SM00062">
    <property type="entry name" value="PBPb"/>
    <property type="match status" value="1"/>
</dbReference>
<evidence type="ECO:0000256" key="5">
    <source>
        <dbReference type="ARBA" id="ARBA00022764"/>
    </source>
</evidence>
<evidence type="ECO:0000313" key="10">
    <source>
        <dbReference type="EMBL" id="KML59747.1"/>
    </source>
</evidence>
<dbReference type="CDD" id="cd13703">
    <property type="entry name" value="PBP2_HisJ_LAO"/>
    <property type="match status" value="1"/>
</dbReference>
<feature type="compositionally biased region" description="Polar residues" evidence="7">
    <location>
        <begin position="119"/>
        <end position="130"/>
    </location>
</feature>
<dbReference type="InterPro" id="IPR001638">
    <property type="entry name" value="Solute-binding_3/MltF_N"/>
</dbReference>
<name>A0A0J5XA03_BURCE</name>
<accession>A0A0J5XA03</accession>
<feature type="region of interest" description="Disordered" evidence="7">
    <location>
        <begin position="117"/>
        <end position="136"/>
    </location>
</feature>
<dbReference type="GO" id="GO:0030288">
    <property type="term" value="C:outer membrane-bounded periplasmic space"/>
    <property type="evidence" value="ECO:0007669"/>
    <property type="project" value="InterPro"/>
</dbReference>
<dbReference type="SUPFAM" id="SSF53850">
    <property type="entry name" value="Periplasmic binding protein-like II"/>
    <property type="match status" value="1"/>
</dbReference>
<evidence type="ECO:0000256" key="6">
    <source>
        <dbReference type="RuleBase" id="RU003744"/>
    </source>
</evidence>
<evidence type="ECO:0000256" key="2">
    <source>
        <dbReference type="ARBA" id="ARBA00010333"/>
    </source>
</evidence>
<keyword evidence="3" id="KW-0813">Transport</keyword>
<reference evidence="10 11" key="1">
    <citation type="submission" date="2015-05" db="EMBL/GenBank/DDBJ databases">
        <title>Draft genome of Burkholderia cepacia LK29.</title>
        <authorList>
            <person name="Chan X.Y."/>
        </authorList>
    </citation>
    <scope>NUCLEOTIDE SEQUENCE [LARGE SCALE GENOMIC DNA]</scope>
    <source>
        <strain evidence="10 11">LK29</strain>
    </source>
</reference>
<keyword evidence="5" id="KW-0574">Periplasm</keyword>
<dbReference type="PROSITE" id="PS01039">
    <property type="entry name" value="SBP_BACTERIAL_3"/>
    <property type="match status" value="1"/>
</dbReference>
<comment type="subcellular location">
    <subcellularLocation>
        <location evidence="1">Periplasm</location>
    </subcellularLocation>
</comment>
<evidence type="ECO:0000313" key="11">
    <source>
        <dbReference type="Proteomes" id="UP000036338"/>
    </source>
</evidence>
<evidence type="ECO:0000256" key="1">
    <source>
        <dbReference type="ARBA" id="ARBA00004418"/>
    </source>
</evidence>
<dbReference type="InterPro" id="IPR018313">
    <property type="entry name" value="SBP_3_CS"/>
</dbReference>
<dbReference type="Proteomes" id="UP000036338">
    <property type="component" value="Unassembled WGS sequence"/>
</dbReference>
<evidence type="ECO:0000259" key="9">
    <source>
        <dbReference type="SMART" id="SM00062"/>
    </source>
</evidence>
<dbReference type="Gene3D" id="3.40.190.10">
    <property type="entry name" value="Periplasmic binding protein-like II"/>
    <property type="match status" value="2"/>
</dbReference>
<evidence type="ECO:0000256" key="7">
    <source>
        <dbReference type="SAM" id="MobiDB-lite"/>
    </source>
</evidence>
<dbReference type="RefSeq" id="WP_048245262.1">
    <property type="nucleotide sequence ID" value="NZ_LDWR01000016.1"/>
</dbReference>
<comment type="similarity">
    <text evidence="2 6">Belongs to the bacterial solute-binding protein 3 family.</text>
</comment>
<keyword evidence="4 8" id="KW-0732">Signal</keyword>
<evidence type="ECO:0000256" key="8">
    <source>
        <dbReference type="SAM" id="SignalP"/>
    </source>
</evidence>
<organism evidence="10 11">
    <name type="scientific">Burkholderia cepacia</name>
    <name type="common">Pseudomonas cepacia</name>
    <dbReference type="NCBI Taxonomy" id="292"/>
    <lineage>
        <taxon>Bacteria</taxon>
        <taxon>Pseudomonadati</taxon>
        <taxon>Pseudomonadota</taxon>
        <taxon>Betaproteobacteria</taxon>
        <taxon>Burkholderiales</taxon>
        <taxon>Burkholderiaceae</taxon>
        <taxon>Burkholderia</taxon>
        <taxon>Burkholderia cepacia complex</taxon>
    </lineage>
</organism>
<dbReference type="PANTHER" id="PTHR35936:SF13">
    <property type="entry name" value="HISTIDINE-BINDING PERIPLASMIC PROTEIN"/>
    <property type="match status" value="1"/>
</dbReference>
<sequence>MKKLVLAVALALTAGAAAAKDPAVLRLGVDPSYAPFESLAPDGKLVGFDIDLGNAICERMKVRCVWVENAFDGMIPALKARKFDGVLSSMSVTEKRLAQIAFTDKINNVPPRLVARRGSNLQPTPESLQGKSVGVEQGSTQETYARTYWEPKGVIVRTYQTQDLVYQDLLSGRLDASLQSSVQADLGFLKTAKGANFEFAGPALHDPKTLGVGSAIGVRKDDDPLRTQINQALASLIQDGTYQRIAKKYFSFDIYN</sequence>
<feature type="domain" description="Solute-binding protein family 3/N-terminal" evidence="9">
    <location>
        <begin position="24"/>
        <end position="253"/>
    </location>
</feature>
<feature type="chain" id="PRO_5005267110" evidence="8">
    <location>
        <begin position="20"/>
        <end position="256"/>
    </location>
</feature>
<gene>
    <name evidence="10" type="ORF">VL15_09710</name>
</gene>